<accession>A0A517T8X2</accession>
<dbReference type="InterPro" id="IPR030948">
    <property type="entry name" value="TAT_var_transloc_signal_dom"/>
</dbReference>
<dbReference type="InterPro" id="IPR006311">
    <property type="entry name" value="TAT_signal"/>
</dbReference>
<proteinExistence type="predicted"/>
<dbReference type="PANTHER" id="PTHR42783">
    <property type="entry name" value="GLUTAMATE SYNTHASE [NADPH] SMALL CHAIN"/>
    <property type="match status" value="1"/>
</dbReference>
<feature type="region of interest" description="Disordered" evidence="1">
    <location>
        <begin position="124"/>
        <end position="146"/>
    </location>
</feature>
<evidence type="ECO:0000313" key="4">
    <source>
        <dbReference type="Proteomes" id="UP000319976"/>
    </source>
</evidence>
<dbReference type="PROSITE" id="PS51318">
    <property type="entry name" value="TAT"/>
    <property type="match status" value="1"/>
</dbReference>
<dbReference type="EMBL" id="CP036316">
    <property type="protein sequence ID" value="QDT64831.1"/>
    <property type="molecule type" value="Genomic_DNA"/>
</dbReference>
<feature type="domain" description="4Fe-4S ferredoxin-type" evidence="2">
    <location>
        <begin position="889"/>
        <end position="918"/>
    </location>
</feature>
<dbReference type="Proteomes" id="UP000319976">
    <property type="component" value="Chromosome"/>
</dbReference>
<dbReference type="InterPro" id="IPR017896">
    <property type="entry name" value="4Fe4S_Fe-S-bd"/>
</dbReference>
<dbReference type="SUPFAM" id="SSF54862">
    <property type="entry name" value="4Fe-4S ferredoxins"/>
    <property type="match status" value="1"/>
</dbReference>
<dbReference type="CDD" id="cd10551">
    <property type="entry name" value="PsrB"/>
    <property type="match status" value="1"/>
</dbReference>
<dbReference type="Pfam" id="PF12838">
    <property type="entry name" value="Fer4_7"/>
    <property type="match status" value="1"/>
</dbReference>
<dbReference type="NCBIfam" id="TIGR04519">
    <property type="entry name" value="MoCo_extend_TAT"/>
    <property type="match status" value="1"/>
</dbReference>
<dbReference type="KEGG" id="chya:V22_20740"/>
<protein>
    <submittedName>
        <fullName evidence="3">Tetrathionate reductase subunit B</fullName>
    </submittedName>
</protein>
<feature type="region of interest" description="Disordered" evidence="1">
    <location>
        <begin position="766"/>
        <end position="786"/>
    </location>
</feature>
<dbReference type="InterPro" id="IPR009010">
    <property type="entry name" value="Asp_de-COase-like_dom_sf"/>
</dbReference>
<evidence type="ECO:0000313" key="3">
    <source>
        <dbReference type="EMBL" id="QDT64831.1"/>
    </source>
</evidence>
<dbReference type="RefSeq" id="WP_145262318.1">
    <property type="nucleotide sequence ID" value="NZ_CP036316.1"/>
</dbReference>
<gene>
    <name evidence="3" type="primary">ttrB</name>
    <name evidence="3" type="ORF">V22_20740</name>
</gene>
<dbReference type="PANTHER" id="PTHR42783:SF3">
    <property type="entry name" value="GLUTAMATE SYNTHASE [NADPH] SMALL CHAIN-RELATED"/>
    <property type="match status" value="1"/>
</dbReference>
<dbReference type="Gene3D" id="3.40.50.740">
    <property type="match status" value="1"/>
</dbReference>
<feature type="compositionally biased region" description="Basic and acidic residues" evidence="1">
    <location>
        <begin position="1053"/>
        <end position="1062"/>
    </location>
</feature>
<feature type="region of interest" description="Disordered" evidence="1">
    <location>
        <begin position="1049"/>
        <end position="1114"/>
    </location>
</feature>
<dbReference type="OrthoDB" id="9779457at2"/>
<dbReference type="CDD" id="cd02784">
    <property type="entry name" value="MopB_CT_PHLH"/>
    <property type="match status" value="1"/>
</dbReference>
<feature type="compositionally biased region" description="Basic and acidic residues" evidence="1">
    <location>
        <begin position="1073"/>
        <end position="1108"/>
    </location>
</feature>
<evidence type="ECO:0000259" key="2">
    <source>
        <dbReference type="PROSITE" id="PS51379"/>
    </source>
</evidence>
<reference evidence="3 4" key="1">
    <citation type="submission" date="2019-02" db="EMBL/GenBank/DDBJ databases">
        <title>Deep-cultivation of Planctomycetes and their phenomic and genomic characterization uncovers novel biology.</title>
        <authorList>
            <person name="Wiegand S."/>
            <person name="Jogler M."/>
            <person name="Boedeker C."/>
            <person name="Pinto D."/>
            <person name="Vollmers J."/>
            <person name="Rivas-Marin E."/>
            <person name="Kohn T."/>
            <person name="Peeters S.H."/>
            <person name="Heuer A."/>
            <person name="Rast P."/>
            <person name="Oberbeckmann S."/>
            <person name="Bunk B."/>
            <person name="Jeske O."/>
            <person name="Meyerdierks A."/>
            <person name="Storesund J.E."/>
            <person name="Kallscheuer N."/>
            <person name="Luecker S."/>
            <person name="Lage O.M."/>
            <person name="Pohl T."/>
            <person name="Merkel B.J."/>
            <person name="Hornburger P."/>
            <person name="Mueller R.-W."/>
            <person name="Bruemmer F."/>
            <person name="Labrenz M."/>
            <person name="Spormann A.M."/>
            <person name="Op den Camp H."/>
            <person name="Overmann J."/>
            <person name="Amann R."/>
            <person name="Jetten M.S.M."/>
            <person name="Mascher T."/>
            <person name="Medema M.H."/>
            <person name="Devos D.P."/>
            <person name="Kaster A.-K."/>
            <person name="Ovreas L."/>
            <person name="Rohde M."/>
            <person name="Galperin M.Y."/>
            <person name="Jogler C."/>
        </authorList>
    </citation>
    <scope>NUCLEOTIDE SEQUENCE [LARGE SCALE GENOMIC DNA]</scope>
    <source>
        <strain evidence="3 4">V22</strain>
    </source>
</reference>
<dbReference type="PROSITE" id="PS51379">
    <property type="entry name" value="4FE4S_FER_2"/>
    <property type="match status" value="3"/>
</dbReference>
<dbReference type="SUPFAM" id="SSF50692">
    <property type="entry name" value="ADC-like"/>
    <property type="match status" value="1"/>
</dbReference>
<name>A0A517T8X2_9PLAN</name>
<dbReference type="AlphaFoldDB" id="A0A517T8X2"/>
<keyword evidence="4" id="KW-1185">Reference proteome</keyword>
<evidence type="ECO:0000256" key="1">
    <source>
        <dbReference type="SAM" id="MobiDB-lite"/>
    </source>
</evidence>
<dbReference type="Gene3D" id="3.30.70.20">
    <property type="match status" value="2"/>
</dbReference>
<dbReference type="SUPFAM" id="SSF53706">
    <property type="entry name" value="Formate dehydrogenase/DMSO reductase, domains 1-3"/>
    <property type="match status" value="1"/>
</dbReference>
<feature type="domain" description="4Fe-4S ferredoxin-type" evidence="2">
    <location>
        <begin position="857"/>
        <end position="888"/>
    </location>
</feature>
<sequence length="1114" mass="121952">MADKHEEHDSLGNRRPKYWRSLNEIEQKPEFQEFLHREFPQAASEFPEGVSRRRWLQLMGASLSLAGVAGCRWAEEDFVPFSARAANRIPGEPQMFATFLQLRGLAQGLLVTNVDGRPIKVDGNPQHPEWAKHAGHSKSPNKTYGPSDSFAQASVLNLYDPDRVSEPVAKMGDKRVSKTTDDIKSLLKQLAGKHGSDSGAGLRILAGATSSIVVKNLREQLSEKFGESKWVEYEPVSSANMLAGTEKAFGEVLRPHYNLKNADIILSLDADLLGADAEQLTNTRDWAAKRTPENVSKMNRMYVAESLFTQTGAAADHRYRTASKDIPALLLEIEKEVDLVLAGEESAAEIPFVKALVDDLNSNKGHSVIIAGQRQSAEVHARVCRLNSLLGNIASTVEYTEDAAGGLTDATAGIVELVEELNGGKVKTLVVLGGNPVYDAPVDLKFSEALAKAETSIHLSEYEDETSLLCSWHIPATHAFEQWDAGRSCDGTITVSQPLISPLHNGVSQHGFLAALLGIGKDDQTLVREELLSAMSLSNGRAEAAWEKAVHDGFVASTAFKKKSPSLSFEWDPKSATAESPDGWEVVFVESECVFDGRFANNGWLQETPDFITKLTWDNAALLSPKTADELGTTTGDMIEVTVDGRSLKLPVFIAPGQAYQSISVALGYGRTAAGVVGGNTALDTPTKTDPVGFNAYSIRPSSAMGIATDVSVKKVSGSYSLSTTQDHFPIDEMGLQMIANRLGQIVREGSEESFREHPDFAQHVTHHPPLESLWTTPLPSGEPNRKDDGYEGYAWGMSVDLSKCVGCNACMVACQSENNVPIVGKEQVGRNREMHWLRMDRYFIADPDVPGSLEDPAVTSQPMACVHCENAPCEQVCPVAATVHDDEGLNTMVYNRCIGTRYCANNCPYKVRRFNYFYYNSQYDHLDYDGQLSNLTGGKTKEQKASAALASMVLNPEVTVRTRGVMEKCTYCTQRIQKAKITANNENRNVEDGEIVTACQAACPSDAIVFGDINNPDTAVSHERNENPRSYALLSELNVRPRTTYLARIRNPHPDLEKSEPYYDLTPIGHGHGGEHGEAHDSHDAEHGGDAHKDEHHHEEEHHHESSESGSAT</sequence>
<feature type="domain" description="4Fe-4S ferredoxin-type" evidence="2">
    <location>
        <begin position="796"/>
        <end position="826"/>
    </location>
</feature>
<dbReference type="Gene3D" id="2.40.40.20">
    <property type="match status" value="1"/>
</dbReference>
<organism evidence="3 4">
    <name type="scientific">Calycomorphotria hydatis</name>
    <dbReference type="NCBI Taxonomy" id="2528027"/>
    <lineage>
        <taxon>Bacteria</taxon>
        <taxon>Pseudomonadati</taxon>
        <taxon>Planctomycetota</taxon>
        <taxon>Planctomycetia</taxon>
        <taxon>Planctomycetales</taxon>
        <taxon>Planctomycetaceae</taxon>
        <taxon>Calycomorphotria</taxon>
    </lineage>
</organism>